<comment type="caution">
    <text evidence="2">The sequence shown here is derived from an EMBL/GenBank/DDBJ whole genome shotgun (WGS) entry which is preliminary data.</text>
</comment>
<dbReference type="Proteomes" id="UP001632038">
    <property type="component" value="Unassembled WGS sequence"/>
</dbReference>
<evidence type="ECO:0000256" key="1">
    <source>
        <dbReference type="SAM" id="Phobius"/>
    </source>
</evidence>
<gene>
    <name evidence="2" type="ORF">CASFOL_030668</name>
</gene>
<proteinExistence type="predicted"/>
<dbReference type="EMBL" id="JAVIJP010000052">
    <property type="protein sequence ID" value="KAL3625214.1"/>
    <property type="molecule type" value="Genomic_DNA"/>
</dbReference>
<evidence type="ECO:0000313" key="2">
    <source>
        <dbReference type="EMBL" id="KAL3625214.1"/>
    </source>
</evidence>
<keyword evidence="1" id="KW-0472">Membrane</keyword>
<accession>A0ABD3C6K3</accession>
<organism evidence="2 3">
    <name type="scientific">Castilleja foliolosa</name>
    <dbReference type="NCBI Taxonomy" id="1961234"/>
    <lineage>
        <taxon>Eukaryota</taxon>
        <taxon>Viridiplantae</taxon>
        <taxon>Streptophyta</taxon>
        <taxon>Embryophyta</taxon>
        <taxon>Tracheophyta</taxon>
        <taxon>Spermatophyta</taxon>
        <taxon>Magnoliopsida</taxon>
        <taxon>eudicotyledons</taxon>
        <taxon>Gunneridae</taxon>
        <taxon>Pentapetalae</taxon>
        <taxon>asterids</taxon>
        <taxon>lamiids</taxon>
        <taxon>Lamiales</taxon>
        <taxon>Orobanchaceae</taxon>
        <taxon>Pedicularideae</taxon>
        <taxon>Castillejinae</taxon>
        <taxon>Castilleja</taxon>
    </lineage>
</organism>
<feature type="transmembrane region" description="Helical" evidence="1">
    <location>
        <begin position="79"/>
        <end position="96"/>
    </location>
</feature>
<keyword evidence="3" id="KW-1185">Reference proteome</keyword>
<name>A0ABD3C6K3_9LAMI</name>
<reference evidence="3" key="1">
    <citation type="journal article" date="2024" name="IScience">
        <title>Strigolactones Initiate the Formation of Haustorium-like Structures in Castilleja.</title>
        <authorList>
            <person name="Buerger M."/>
            <person name="Peterson D."/>
            <person name="Chory J."/>
        </authorList>
    </citation>
    <scope>NUCLEOTIDE SEQUENCE [LARGE SCALE GENOMIC DNA]</scope>
</reference>
<sequence>MASPTQNQNNPFALWSDHLSPRECKMALIQFFVVIWSCGIAKTKAGKWIGVGLQSLVFGTRFFFYCCRAIKGEWALSTYQLFCFLLSVTILGFEILRACSLV</sequence>
<keyword evidence="1" id="KW-0812">Transmembrane</keyword>
<protein>
    <submittedName>
        <fullName evidence="2">Uncharacterized protein</fullName>
    </submittedName>
</protein>
<dbReference type="AlphaFoldDB" id="A0ABD3C6K3"/>
<keyword evidence="1" id="KW-1133">Transmembrane helix</keyword>
<evidence type="ECO:0000313" key="3">
    <source>
        <dbReference type="Proteomes" id="UP001632038"/>
    </source>
</evidence>